<gene>
    <name evidence="1" type="ORF">BXY66_3248</name>
</gene>
<dbReference type="InterPro" id="IPR029063">
    <property type="entry name" value="SAM-dependent_MTases_sf"/>
</dbReference>
<reference evidence="1 2" key="1">
    <citation type="submission" date="2019-03" db="EMBL/GenBank/DDBJ databases">
        <title>Genomic Encyclopedia of Archaeal and Bacterial Type Strains, Phase II (KMG-II): from individual species to whole genera.</title>
        <authorList>
            <person name="Goeker M."/>
        </authorList>
    </citation>
    <scope>NUCLEOTIDE SEQUENCE [LARGE SCALE GENOMIC DNA]</scope>
    <source>
        <strain evidence="1 2">DSM 26433</strain>
    </source>
</reference>
<evidence type="ECO:0000313" key="1">
    <source>
        <dbReference type="EMBL" id="TCL00603.1"/>
    </source>
</evidence>
<evidence type="ECO:0000313" key="2">
    <source>
        <dbReference type="Proteomes" id="UP000295673"/>
    </source>
</evidence>
<keyword evidence="2" id="KW-1185">Reference proteome</keyword>
<dbReference type="Proteomes" id="UP000295673">
    <property type="component" value="Unassembled WGS sequence"/>
</dbReference>
<sequence length="307" mass="35377">MTLSNETYDAKFFSDQVDGSSLSASIMVPWILDLRAGASSVVDVGCGTGAWLAEYERNGIEDYLGIDGHLPDGHLLKIPACRALKRNLADPLDLGRRFDIAQSLEVAEHLSASSSKAFVDTLVSLSDVIVFGAAIPGQGGTYHVNEQWQSYWWSRFEERGYAGIDALKNRAWYDSRVMWWYAQNTMVFVNRERPDLLEQVRAKASARPVVDVVHPNCFRQYRDALENAHMSKATHDPDYEELLQEHRLLLQSLPRRFKDPGRIRRLYSESKSWKRVMLRHPFKVAYWWDLYRVQRRRKRAEQAALVN</sequence>
<proteinExistence type="predicted"/>
<dbReference type="EMBL" id="SMGR01000003">
    <property type="protein sequence ID" value="TCL00603.1"/>
    <property type="molecule type" value="Genomic_DNA"/>
</dbReference>
<organism evidence="1 2">
    <name type="scientific">Shimia isoporae</name>
    <dbReference type="NCBI Taxonomy" id="647720"/>
    <lineage>
        <taxon>Bacteria</taxon>
        <taxon>Pseudomonadati</taxon>
        <taxon>Pseudomonadota</taxon>
        <taxon>Alphaproteobacteria</taxon>
        <taxon>Rhodobacterales</taxon>
        <taxon>Roseobacteraceae</taxon>
    </lineage>
</organism>
<dbReference type="CDD" id="cd02440">
    <property type="entry name" value="AdoMet_MTases"/>
    <property type="match status" value="1"/>
</dbReference>
<dbReference type="AlphaFoldDB" id="A0A4R1N4C2"/>
<dbReference type="OrthoDB" id="9791837at2"/>
<name>A0A4R1N4C2_9RHOB</name>
<dbReference type="SUPFAM" id="SSF53335">
    <property type="entry name" value="S-adenosyl-L-methionine-dependent methyltransferases"/>
    <property type="match status" value="1"/>
</dbReference>
<protein>
    <recommendedName>
        <fullName evidence="3">Methyltransferase family protein</fullName>
    </recommendedName>
</protein>
<dbReference type="Gene3D" id="3.40.50.150">
    <property type="entry name" value="Vaccinia Virus protein VP39"/>
    <property type="match status" value="1"/>
</dbReference>
<dbReference type="RefSeq" id="WP_132861368.1">
    <property type="nucleotide sequence ID" value="NZ_SMGR01000003.1"/>
</dbReference>
<dbReference type="Pfam" id="PF13489">
    <property type="entry name" value="Methyltransf_23"/>
    <property type="match status" value="1"/>
</dbReference>
<accession>A0A4R1N4C2</accession>
<evidence type="ECO:0008006" key="3">
    <source>
        <dbReference type="Google" id="ProtNLM"/>
    </source>
</evidence>
<comment type="caution">
    <text evidence="1">The sequence shown here is derived from an EMBL/GenBank/DDBJ whole genome shotgun (WGS) entry which is preliminary data.</text>
</comment>